<dbReference type="AlphaFoldDB" id="A0A3T0SY32"/>
<evidence type="ECO:0000259" key="1">
    <source>
        <dbReference type="Pfam" id="PF04230"/>
    </source>
</evidence>
<name>A0A3T0SY32_9MICO</name>
<dbReference type="KEGG" id="rfs:C1I64_03240"/>
<evidence type="ECO:0000313" key="3">
    <source>
        <dbReference type="Proteomes" id="UP000285317"/>
    </source>
</evidence>
<accession>A0A3T0SY32</accession>
<feature type="domain" description="Polysaccharide pyruvyl transferase" evidence="1">
    <location>
        <begin position="45"/>
        <end position="92"/>
    </location>
</feature>
<dbReference type="EMBL" id="CP028137">
    <property type="protein sequence ID" value="AZZ51152.1"/>
    <property type="molecule type" value="Genomic_DNA"/>
</dbReference>
<organism evidence="2 3">
    <name type="scientific">Rathayibacter festucae DSM 15932</name>
    <dbReference type="NCBI Taxonomy" id="1328866"/>
    <lineage>
        <taxon>Bacteria</taxon>
        <taxon>Bacillati</taxon>
        <taxon>Actinomycetota</taxon>
        <taxon>Actinomycetes</taxon>
        <taxon>Micrococcales</taxon>
        <taxon>Microbacteriaceae</taxon>
        <taxon>Rathayibacter</taxon>
    </lineage>
</organism>
<dbReference type="Pfam" id="PF04230">
    <property type="entry name" value="PS_pyruv_trans"/>
    <property type="match status" value="1"/>
</dbReference>
<sequence>MQLGDPGLVVRSLRPVTGRREGKVLIPHFTVYRSAAGRRRISELVAAGYSVAEPTLEPEKMIDLIRSAESVVSSGMHGVILSHSLRTPASLISFADEVPAKPAFKYLDYHDSVGLDARISSWSTFIDRSLAVVEIERARQDIEDVSPKIDSLVEGLLVAGRPLRSGS</sequence>
<gene>
    <name evidence="2" type="ORF">C1I64_03240</name>
</gene>
<protein>
    <recommendedName>
        <fullName evidence="1">Polysaccharide pyruvyl transferase domain-containing protein</fullName>
    </recommendedName>
</protein>
<dbReference type="Proteomes" id="UP000285317">
    <property type="component" value="Chromosome"/>
</dbReference>
<reference evidence="2 3" key="1">
    <citation type="submission" date="2018-03" db="EMBL/GenBank/DDBJ databases">
        <title>Bacteriophage NCPPB3778 and a type I-E CRISPR drive the evolution of the US Biological Select Agent, Rathayibacter toxicus.</title>
        <authorList>
            <person name="Davis E.W.II."/>
            <person name="Tabima J.F."/>
            <person name="Weisberg A.J."/>
            <person name="Dantas Lopes L."/>
            <person name="Wiseman M.S."/>
            <person name="Wiseman M.S."/>
            <person name="Pupko T."/>
            <person name="Belcher M.S."/>
            <person name="Sechler A.J."/>
            <person name="Tancos M.A."/>
            <person name="Schroeder B.K."/>
            <person name="Murray T.D."/>
            <person name="Luster D.G."/>
            <person name="Schneider W.L."/>
            <person name="Rogers E."/>
            <person name="Andreote F.D."/>
            <person name="Grunwald N.J."/>
            <person name="Putnam M.L."/>
            <person name="Chang J.H."/>
        </authorList>
    </citation>
    <scope>NUCLEOTIDE SEQUENCE [LARGE SCALE GENOMIC DNA]</scope>
    <source>
        <strain evidence="2 3">DSM 15932</strain>
    </source>
</reference>
<evidence type="ECO:0000313" key="2">
    <source>
        <dbReference type="EMBL" id="AZZ51152.1"/>
    </source>
</evidence>
<dbReference type="InterPro" id="IPR007345">
    <property type="entry name" value="Polysacch_pyruvyl_Trfase"/>
</dbReference>
<proteinExistence type="predicted"/>